<reference evidence="2 3" key="1">
    <citation type="submission" date="2007-01" db="EMBL/GenBank/DDBJ databases">
        <title>Complete sequence of Psychromonas ingrahamii 37.</title>
        <authorList>
            <consortium name="US DOE Joint Genome Institute"/>
            <person name="Copeland A."/>
            <person name="Lucas S."/>
            <person name="Lapidus A."/>
            <person name="Barry K."/>
            <person name="Detter J.C."/>
            <person name="Glavina del Rio T."/>
            <person name="Hammon N."/>
            <person name="Israni S."/>
            <person name="Dalin E."/>
            <person name="Tice H."/>
            <person name="Pitluck S."/>
            <person name="Thompson L.S."/>
            <person name="Brettin T."/>
            <person name="Bruce D."/>
            <person name="Han C."/>
            <person name="Tapia R."/>
            <person name="Schmutz J."/>
            <person name="Larimer F."/>
            <person name="Land M."/>
            <person name="Hauser L."/>
            <person name="Kyrpides N."/>
            <person name="Ivanova N."/>
            <person name="Staley J."/>
            <person name="Richardson P."/>
        </authorList>
    </citation>
    <scope>NUCLEOTIDE SEQUENCE [LARGE SCALE GENOMIC DNA]</scope>
    <source>
        <strain evidence="2 3">37</strain>
    </source>
</reference>
<dbReference type="EMBL" id="CP000510">
    <property type="protein sequence ID" value="ABM04679.1"/>
    <property type="molecule type" value="Genomic_DNA"/>
</dbReference>
<evidence type="ECO:0000313" key="2">
    <source>
        <dbReference type="EMBL" id="ABM04679.1"/>
    </source>
</evidence>
<proteinExistence type="predicted"/>
<dbReference type="OrthoDB" id="8094406at2"/>
<sequence length="349" mass="40601">MSIRLKRKSNTVTISSLNEWRTLDKLNMTPRYQRKSVWGTEQQSLLIDSILKNIPVPPVFLRESIDKKGITTFEVIDGKQRLTSIFKFIDNQLSTADDDNDALHVPELAGLKISDLEEDEFEDILSDFWGYPIPVEYVYTKDNNAVEKIFDRLNRSGEKLNGQELRNAKFYDSKLINIAYKFAQSIHWKKELLITNKNRMEDIELISEFIFLLIEGEELASSPKVLDELYKKYANSTDINWDEIESKMQDVSNFFQEMKIDFNEYNVSGVSHLYGLWAFSYHCVSNQIQAAKVKDKLHAFYAAYKESNFKEDNPLTTYKSSMMNATKGKGQRKKRKHALIEYCLSEKIG</sequence>
<dbReference type="HOGENOM" id="CLU_038557_0_0_6"/>
<name>A1SYW4_PSYIN</name>
<dbReference type="Pfam" id="PF03235">
    <property type="entry name" value="GmrSD_N"/>
    <property type="match status" value="1"/>
</dbReference>
<gene>
    <name evidence="2" type="ordered locus">Ping_2977</name>
</gene>
<organism evidence="2 3">
    <name type="scientific">Psychromonas ingrahamii (strain DSM 17664 / CCUG 51855 / 37)</name>
    <dbReference type="NCBI Taxonomy" id="357804"/>
    <lineage>
        <taxon>Bacteria</taxon>
        <taxon>Pseudomonadati</taxon>
        <taxon>Pseudomonadota</taxon>
        <taxon>Gammaproteobacteria</taxon>
        <taxon>Alteromonadales</taxon>
        <taxon>Psychromonadaceae</taxon>
        <taxon>Psychromonas</taxon>
    </lineage>
</organism>
<dbReference type="STRING" id="357804.Ping_2977"/>
<dbReference type="RefSeq" id="WP_011771233.1">
    <property type="nucleotide sequence ID" value="NC_008709.1"/>
</dbReference>
<dbReference type="KEGG" id="pin:Ping_2977"/>
<accession>A1SYW4</accession>
<dbReference type="PANTHER" id="PTHR39639">
    <property type="entry name" value="CHROMOSOME 16, WHOLE GENOME SHOTGUN SEQUENCE"/>
    <property type="match status" value="1"/>
</dbReference>
<protein>
    <recommendedName>
        <fullName evidence="1">GmrSD restriction endonucleases N-terminal domain-containing protein</fullName>
    </recommendedName>
</protein>
<dbReference type="AlphaFoldDB" id="A1SYW4"/>
<evidence type="ECO:0000259" key="1">
    <source>
        <dbReference type="Pfam" id="PF03235"/>
    </source>
</evidence>
<dbReference type="Proteomes" id="UP000000639">
    <property type="component" value="Chromosome"/>
</dbReference>
<keyword evidence="3" id="KW-1185">Reference proteome</keyword>
<dbReference type="InterPro" id="IPR004919">
    <property type="entry name" value="GmrSD_N"/>
</dbReference>
<feature type="domain" description="GmrSD restriction endonucleases N-terminal" evidence="1">
    <location>
        <begin position="28"/>
        <end position="170"/>
    </location>
</feature>
<dbReference type="eggNOG" id="COG1479">
    <property type="taxonomic scope" value="Bacteria"/>
</dbReference>
<dbReference type="PANTHER" id="PTHR39639:SF1">
    <property type="entry name" value="DUF262 DOMAIN-CONTAINING PROTEIN"/>
    <property type="match status" value="1"/>
</dbReference>
<evidence type="ECO:0000313" key="3">
    <source>
        <dbReference type="Proteomes" id="UP000000639"/>
    </source>
</evidence>